<feature type="region of interest" description="Disordered" evidence="1">
    <location>
        <begin position="38"/>
        <end position="60"/>
    </location>
</feature>
<accession>A0A9D3T2G2</accession>
<keyword evidence="3" id="KW-1185">Reference proteome</keyword>
<sequence>MRHTTGAKSSWVPAGCGSQIERSGQDVIFVAKGQESAAMAQGSQDQGAVGTANPEEDSPNMIVYRKTCGPQ</sequence>
<dbReference type="EMBL" id="JAFDVH010000013">
    <property type="protein sequence ID" value="KAG7466360.1"/>
    <property type="molecule type" value="Genomic_DNA"/>
</dbReference>
<evidence type="ECO:0000256" key="1">
    <source>
        <dbReference type="SAM" id="MobiDB-lite"/>
    </source>
</evidence>
<dbReference type="Proteomes" id="UP001046870">
    <property type="component" value="Chromosome 13"/>
</dbReference>
<dbReference type="AlphaFoldDB" id="A0A9D3T2G2"/>
<reference evidence="2" key="1">
    <citation type="submission" date="2021-01" db="EMBL/GenBank/DDBJ databases">
        <authorList>
            <person name="Zahm M."/>
            <person name="Roques C."/>
            <person name="Cabau C."/>
            <person name="Klopp C."/>
            <person name="Donnadieu C."/>
            <person name="Jouanno E."/>
            <person name="Lampietro C."/>
            <person name="Louis A."/>
            <person name="Herpin A."/>
            <person name="Echchiki A."/>
            <person name="Berthelot C."/>
            <person name="Parey E."/>
            <person name="Roest-Crollius H."/>
            <person name="Braasch I."/>
            <person name="Postlethwait J."/>
            <person name="Bobe J."/>
            <person name="Montfort J."/>
            <person name="Bouchez O."/>
            <person name="Begum T."/>
            <person name="Mejri S."/>
            <person name="Adams A."/>
            <person name="Chen W.-J."/>
            <person name="Guiguen Y."/>
        </authorList>
    </citation>
    <scope>NUCLEOTIDE SEQUENCE</scope>
    <source>
        <strain evidence="2">YG-15Mar2019-1</strain>
        <tissue evidence="2">Brain</tissue>
    </source>
</reference>
<organism evidence="2 3">
    <name type="scientific">Megalops atlanticus</name>
    <name type="common">Tarpon</name>
    <name type="synonym">Clupea gigantea</name>
    <dbReference type="NCBI Taxonomy" id="7932"/>
    <lineage>
        <taxon>Eukaryota</taxon>
        <taxon>Metazoa</taxon>
        <taxon>Chordata</taxon>
        <taxon>Craniata</taxon>
        <taxon>Vertebrata</taxon>
        <taxon>Euteleostomi</taxon>
        <taxon>Actinopterygii</taxon>
        <taxon>Neopterygii</taxon>
        <taxon>Teleostei</taxon>
        <taxon>Elopiformes</taxon>
        <taxon>Megalopidae</taxon>
        <taxon>Megalops</taxon>
    </lineage>
</organism>
<name>A0A9D3T2G2_MEGAT</name>
<protein>
    <submittedName>
        <fullName evidence="2">Uncharacterized protein</fullName>
    </submittedName>
</protein>
<gene>
    <name evidence="2" type="ORF">MATL_G00164070</name>
</gene>
<evidence type="ECO:0000313" key="2">
    <source>
        <dbReference type="EMBL" id="KAG7466360.1"/>
    </source>
</evidence>
<proteinExistence type="predicted"/>
<dbReference type="OrthoDB" id="8961900at2759"/>
<comment type="caution">
    <text evidence="2">The sequence shown here is derived from an EMBL/GenBank/DDBJ whole genome shotgun (WGS) entry which is preliminary data.</text>
</comment>
<evidence type="ECO:0000313" key="3">
    <source>
        <dbReference type="Proteomes" id="UP001046870"/>
    </source>
</evidence>